<protein>
    <recommendedName>
        <fullName evidence="3">HTH tetR-type domain-containing protein</fullName>
    </recommendedName>
</protein>
<dbReference type="RefSeq" id="WP_165450109.1">
    <property type="nucleotide sequence ID" value="NZ_UYIG01000185.1"/>
</dbReference>
<proteinExistence type="predicted"/>
<dbReference type="Gene3D" id="1.10.357.10">
    <property type="entry name" value="Tetracycline Repressor, domain 2"/>
    <property type="match status" value="1"/>
</dbReference>
<dbReference type="EMBL" id="UYIG01000185">
    <property type="protein sequence ID" value="VDG30235.1"/>
    <property type="molecule type" value="Genomic_DNA"/>
</dbReference>
<gene>
    <name evidence="4" type="ORF">MUDAN_MDHGFNIF_01786</name>
</gene>
<dbReference type="Pfam" id="PF00440">
    <property type="entry name" value="TetR_N"/>
    <property type="match status" value="1"/>
</dbReference>
<dbReference type="Proteomes" id="UP000289996">
    <property type="component" value="Unassembled WGS sequence"/>
</dbReference>
<dbReference type="PROSITE" id="PS50977">
    <property type="entry name" value="HTH_TETR_2"/>
    <property type="match status" value="1"/>
</dbReference>
<evidence type="ECO:0000256" key="2">
    <source>
        <dbReference type="PROSITE-ProRule" id="PRU00335"/>
    </source>
</evidence>
<evidence type="ECO:0000259" key="3">
    <source>
        <dbReference type="PROSITE" id="PS50977"/>
    </source>
</evidence>
<feature type="domain" description="HTH tetR-type" evidence="3">
    <location>
        <begin position="8"/>
        <end position="68"/>
    </location>
</feature>
<dbReference type="PANTHER" id="PTHR43479">
    <property type="entry name" value="ACREF/ENVCD OPERON REPRESSOR-RELATED"/>
    <property type="match status" value="1"/>
</dbReference>
<dbReference type="InterPro" id="IPR001647">
    <property type="entry name" value="HTH_TetR"/>
</dbReference>
<organism evidence="4 5">
    <name type="scientific">Lactiplantibacillus mudanjiangensis</name>
    <dbReference type="NCBI Taxonomy" id="1296538"/>
    <lineage>
        <taxon>Bacteria</taxon>
        <taxon>Bacillati</taxon>
        <taxon>Bacillota</taxon>
        <taxon>Bacilli</taxon>
        <taxon>Lactobacillales</taxon>
        <taxon>Lactobacillaceae</taxon>
        <taxon>Lactiplantibacillus</taxon>
    </lineage>
</organism>
<dbReference type="PANTHER" id="PTHR43479:SF11">
    <property type="entry name" value="ACREF_ENVCD OPERON REPRESSOR-RELATED"/>
    <property type="match status" value="1"/>
</dbReference>
<keyword evidence="1 2" id="KW-0238">DNA-binding</keyword>
<name>A0A660EB69_9LACO</name>
<keyword evidence="5" id="KW-1185">Reference proteome</keyword>
<dbReference type="InterPro" id="IPR050624">
    <property type="entry name" value="HTH-type_Tx_Regulator"/>
</dbReference>
<evidence type="ECO:0000313" key="4">
    <source>
        <dbReference type="EMBL" id="VDG30235.1"/>
    </source>
</evidence>
<feature type="DNA-binding region" description="H-T-H motif" evidence="2">
    <location>
        <begin position="31"/>
        <end position="50"/>
    </location>
</feature>
<dbReference type="AlphaFoldDB" id="A0A660EB69"/>
<evidence type="ECO:0000313" key="5">
    <source>
        <dbReference type="Proteomes" id="UP000289996"/>
    </source>
</evidence>
<dbReference type="SUPFAM" id="SSF46689">
    <property type="entry name" value="Homeodomain-like"/>
    <property type="match status" value="1"/>
</dbReference>
<dbReference type="InterPro" id="IPR009057">
    <property type="entry name" value="Homeodomain-like_sf"/>
</dbReference>
<sequence>MPRDQLINQSKQAFVQALLRLLETESFTDITIKQLVLESGYSRRTYYRYFHDKDAILDTLFTQRLQAYHDRLSHIDLAPAQLPAQIITALWPHHQELQLLAQRDVLVPLMTRHLETIIKSLLTIDVSWRQSTTQNTTNYRYALTYSIGGFTILLNTLFTQPKTSITPEQLTTQLTMALSEIVTQWQLQNDHATTNNNQR</sequence>
<reference evidence="4 5" key="1">
    <citation type="submission" date="2018-11" db="EMBL/GenBank/DDBJ databases">
        <authorList>
            <person name="Wuyts S."/>
        </authorList>
    </citation>
    <scope>NUCLEOTIDE SEQUENCE [LARGE SCALE GENOMIC DNA]</scope>
    <source>
        <strain evidence="4">Lactobacillus mudanjiangensis AMBF249</strain>
    </source>
</reference>
<evidence type="ECO:0000256" key="1">
    <source>
        <dbReference type="ARBA" id="ARBA00023125"/>
    </source>
</evidence>
<accession>A0A660EB69</accession>
<dbReference type="GO" id="GO:0003677">
    <property type="term" value="F:DNA binding"/>
    <property type="evidence" value="ECO:0007669"/>
    <property type="project" value="UniProtKB-UniRule"/>
</dbReference>